<sequence length="158" mass="18040">MTDKISYTCGFRPSKSSVIGQLMPFAHITGNRLGLFDTFDDDDVMNIFKDIGKFSAKVIEHGKWRDIFMLHFELDDAIINKIAQLDVYAKPDEFTGFIYKWKPSASDIDQPRLAHISVGKSNDIFTKVPIGTVIEFTEAFIKKEGPHDPEIKHVVRFE</sequence>
<accession>A0ABM7NRE2</accession>
<dbReference type="RefSeq" id="YP_010841341.1">
    <property type="nucleotide sequence ID" value="NC_079139.1"/>
</dbReference>
<dbReference type="Proteomes" id="UP001321479">
    <property type="component" value="Segment"/>
</dbReference>
<dbReference type="EMBL" id="AP024483">
    <property type="protein sequence ID" value="BCS82733.1"/>
    <property type="molecule type" value="Genomic_DNA"/>
</dbReference>
<evidence type="ECO:0000313" key="1">
    <source>
        <dbReference type="EMBL" id="BCS82733.1"/>
    </source>
</evidence>
<dbReference type="GeneID" id="80557938"/>
<proteinExistence type="predicted"/>
<name>A0ABM7NRE2_9VIRU</name>
<reference evidence="1 2" key="1">
    <citation type="submission" date="2021-02" db="EMBL/GenBank/DDBJ databases">
        <title>Cotonvirus japonicus, which uses Golgi apparatus of host cells for its virion factory, phylogenetically links tailed tupanvirus and icosahedral mimivirus.</title>
        <authorList>
            <person name="Takahashi H."/>
            <person name="Fukaya S."/>
            <person name="Song C."/>
            <person name="Murata K."/>
            <person name="Takemura M."/>
        </authorList>
    </citation>
    <scope>NUCLEOTIDE SEQUENCE [LARGE SCALE GENOMIC DNA]</scope>
</reference>
<keyword evidence="2" id="KW-1185">Reference proteome</keyword>
<evidence type="ECO:0000313" key="2">
    <source>
        <dbReference type="Proteomes" id="UP001321479"/>
    </source>
</evidence>
<organism evidence="1 2">
    <name type="scientific">Cotonvirus japonicus</name>
    <dbReference type="NCBI Taxonomy" id="2811091"/>
    <lineage>
        <taxon>Viruses</taxon>
        <taxon>Varidnaviria</taxon>
        <taxon>Bamfordvirae</taxon>
        <taxon>Nucleocytoviricota</taxon>
        <taxon>Megaviricetes</taxon>
        <taxon>Imitervirales</taxon>
        <taxon>Mimiviridae</taxon>
        <taxon>Megamimivirinae</taxon>
        <taxon>Cotonvirus</taxon>
        <taxon>Cotonvirus japonicum</taxon>
    </lineage>
</organism>
<protein>
    <submittedName>
        <fullName evidence="1">ORFan</fullName>
    </submittedName>
</protein>